<evidence type="ECO:0000256" key="12">
    <source>
        <dbReference type="SAM" id="Phobius"/>
    </source>
</evidence>
<dbReference type="GO" id="GO:0000155">
    <property type="term" value="F:phosphorelay sensor kinase activity"/>
    <property type="evidence" value="ECO:0007669"/>
    <property type="project" value="InterPro"/>
</dbReference>
<dbReference type="Pfam" id="PF06580">
    <property type="entry name" value="His_kinase"/>
    <property type="match status" value="1"/>
</dbReference>
<evidence type="ECO:0000256" key="7">
    <source>
        <dbReference type="ARBA" id="ARBA00022777"/>
    </source>
</evidence>
<keyword evidence="7 14" id="KW-0418">Kinase</keyword>
<keyword evidence="6" id="KW-0547">Nucleotide-binding</keyword>
<keyword evidence="9 12" id="KW-1133">Transmembrane helix</keyword>
<protein>
    <submittedName>
        <fullName evidence="14">Two-component system, sensor histidine kinase YesM</fullName>
    </submittedName>
</protein>
<keyword evidence="10" id="KW-0902">Two-component regulatory system</keyword>
<organism evidence="14 15">
    <name type="scientific">Pisciglobus halotolerans</name>
    <dbReference type="NCBI Taxonomy" id="745365"/>
    <lineage>
        <taxon>Bacteria</taxon>
        <taxon>Bacillati</taxon>
        <taxon>Bacillota</taxon>
        <taxon>Bacilli</taxon>
        <taxon>Lactobacillales</taxon>
        <taxon>Carnobacteriaceae</taxon>
    </lineage>
</organism>
<feature type="transmembrane region" description="Helical" evidence="12">
    <location>
        <begin position="15"/>
        <end position="35"/>
    </location>
</feature>
<comment type="subcellular location">
    <subcellularLocation>
        <location evidence="1">Cell membrane</location>
        <topology evidence="1">Multi-pass membrane protein</topology>
    </subcellularLocation>
</comment>
<keyword evidence="3" id="KW-0597">Phosphoprotein</keyword>
<keyword evidence="5 12" id="KW-0812">Transmembrane</keyword>
<dbReference type="PANTHER" id="PTHR34220">
    <property type="entry name" value="SENSOR HISTIDINE KINASE YPDA"/>
    <property type="match status" value="1"/>
</dbReference>
<dbReference type="InterPro" id="IPR050640">
    <property type="entry name" value="Bact_2-comp_sensor_kinase"/>
</dbReference>
<dbReference type="PANTHER" id="PTHR34220:SF11">
    <property type="entry name" value="SENSOR PROTEIN KINASE HPTS"/>
    <property type="match status" value="1"/>
</dbReference>
<dbReference type="GO" id="GO:0005524">
    <property type="term" value="F:ATP binding"/>
    <property type="evidence" value="ECO:0007669"/>
    <property type="project" value="UniProtKB-KW"/>
</dbReference>
<evidence type="ECO:0000259" key="13">
    <source>
        <dbReference type="PROSITE" id="PS50885"/>
    </source>
</evidence>
<dbReference type="EMBL" id="FOQE01000003">
    <property type="protein sequence ID" value="SFH56551.1"/>
    <property type="molecule type" value="Genomic_DNA"/>
</dbReference>
<accession>A0A1I3B4A6</accession>
<dbReference type="PROSITE" id="PS50885">
    <property type="entry name" value="HAMP"/>
    <property type="match status" value="1"/>
</dbReference>
<keyword evidence="11 12" id="KW-0472">Membrane</keyword>
<dbReference type="Proteomes" id="UP000198668">
    <property type="component" value="Unassembled WGS sequence"/>
</dbReference>
<feature type="transmembrane region" description="Helical" evidence="12">
    <location>
        <begin position="279"/>
        <end position="298"/>
    </location>
</feature>
<keyword evidence="8" id="KW-0067">ATP-binding</keyword>
<dbReference type="RefSeq" id="WP_177186149.1">
    <property type="nucleotide sequence ID" value="NZ_FOQE01000003.1"/>
</dbReference>
<evidence type="ECO:0000313" key="15">
    <source>
        <dbReference type="Proteomes" id="UP000198668"/>
    </source>
</evidence>
<dbReference type="InterPro" id="IPR036890">
    <property type="entry name" value="HATPase_C_sf"/>
</dbReference>
<dbReference type="Gene3D" id="3.30.565.10">
    <property type="entry name" value="Histidine kinase-like ATPase, C-terminal domain"/>
    <property type="match status" value="1"/>
</dbReference>
<proteinExistence type="predicted"/>
<evidence type="ECO:0000313" key="14">
    <source>
        <dbReference type="EMBL" id="SFH56551.1"/>
    </source>
</evidence>
<keyword evidence="15" id="KW-1185">Reference proteome</keyword>
<evidence type="ECO:0000256" key="8">
    <source>
        <dbReference type="ARBA" id="ARBA00022840"/>
    </source>
</evidence>
<evidence type="ECO:0000256" key="11">
    <source>
        <dbReference type="ARBA" id="ARBA00023136"/>
    </source>
</evidence>
<evidence type="ECO:0000256" key="10">
    <source>
        <dbReference type="ARBA" id="ARBA00023012"/>
    </source>
</evidence>
<dbReference type="Gene3D" id="6.10.340.10">
    <property type="match status" value="1"/>
</dbReference>
<evidence type="ECO:0000256" key="9">
    <source>
        <dbReference type="ARBA" id="ARBA00022989"/>
    </source>
</evidence>
<evidence type="ECO:0000256" key="2">
    <source>
        <dbReference type="ARBA" id="ARBA00022475"/>
    </source>
</evidence>
<sequence>MKIKGNQVYTLLKTFSVVLILIMTLFTLIVSYTIFKRNIEKAEQSLNFVSEKMTSLTKENWEYVQQKALDLTDNPQKIETMLSYFELPYANYLEQSLNEASSAVDFQYLPNEIYHLYWEGQGLVSVSLALDNFEKAFSSSIHGNMYGQKVDNILPSDGIRFSTVLKAPYTAEGFGTTHMDFEKSRYDDVLQSANFQLPMQVFLLSDTNQLLYHNARGKVDKALEKEVKAQLSKKFGVDQSTFKQQYLFQEAKTNNNYKILAFVPKQAILTNTLKQSSGLFLFSFFVDILLLVVLFVLFRKYVYQVEDILASSMAVSKGDYQNRISLKDKKGEMKQIAQGINQMLDSMQLYLKDIYDLEIKQRDAQMGALQAQINPHFLYNTLEYIRMSAISEGAEELGEVVYAFGALLRNNISQEKMVSLESEMDFCEKYIYLYQMRYPSQIAYHFDIADETKQLNIPKFTIQPLIENYFTHGVDFTKIENVISVKAYIENDLTVIKIIDNGLGMSEEEIEKLNQTIIEKKEPSKKSVGVLNVNQRLCLTFGNQATMKYSSTTSSGITITIKILMGGEEDVSSFAG</sequence>
<dbReference type="SUPFAM" id="SSF55874">
    <property type="entry name" value="ATPase domain of HSP90 chaperone/DNA topoisomerase II/histidine kinase"/>
    <property type="match status" value="1"/>
</dbReference>
<dbReference type="AlphaFoldDB" id="A0A1I3B4A6"/>
<reference evidence="14 15" key="1">
    <citation type="submission" date="2016-10" db="EMBL/GenBank/DDBJ databases">
        <authorList>
            <person name="de Groot N.N."/>
        </authorList>
    </citation>
    <scope>NUCLEOTIDE SEQUENCE [LARGE SCALE GENOMIC DNA]</scope>
    <source>
        <strain evidence="14 15">DSM 27630</strain>
    </source>
</reference>
<dbReference type="InterPro" id="IPR003660">
    <property type="entry name" value="HAMP_dom"/>
</dbReference>
<feature type="domain" description="HAMP" evidence="13">
    <location>
        <begin position="299"/>
        <end position="352"/>
    </location>
</feature>
<gene>
    <name evidence="14" type="ORF">SAMN04489868_10373</name>
</gene>
<evidence type="ECO:0000256" key="6">
    <source>
        <dbReference type="ARBA" id="ARBA00022741"/>
    </source>
</evidence>
<dbReference type="GO" id="GO:0005886">
    <property type="term" value="C:plasma membrane"/>
    <property type="evidence" value="ECO:0007669"/>
    <property type="project" value="UniProtKB-SubCell"/>
</dbReference>
<evidence type="ECO:0000256" key="4">
    <source>
        <dbReference type="ARBA" id="ARBA00022679"/>
    </source>
</evidence>
<dbReference type="InterPro" id="IPR010559">
    <property type="entry name" value="Sig_transdc_His_kin_internal"/>
</dbReference>
<evidence type="ECO:0000256" key="1">
    <source>
        <dbReference type="ARBA" id="ARBA00004651"/>
    </source>
</evidence>
<name>A0A1I3B4A6_9LACT</name>
<evidence type="ECO:0000256" key="3">
    <source>
        <dbReference type="ARBA" id="ARBA00022553"/>
    </source>
</evidence>
<keyword evidence="4" id="KW-0808">Transferase</keyword>
<keyword evidence="2" id="KW-1003">Cell membrane</keyword>
<evidence type="ECO:0000256" key="5">
    <source>
        <dbReference type="ARBA" id="ARBA00022692"/>
    </source>
</evidence>